<accession>A0A8T4J009</accession>
<proteinExistence type="predicted"/>
<protein>
    <submittedName>
        <fullName evidence="2">Uncharacterized protein</fullName>
    </submittedName>
</protein>
<organism evidence="2 3">
    <name type="scientific">Streptomyces daliensis</name>
    <dbReference type="NCBI Taxonomy" id="299421"/>
    <lineage>
        <taxon>Bacteria</taxon>
        <taxon>Bacillati</taxon>
        <taxon>Actinomycetota</taxon>
        <taxon>Actinomycetes</taxon>
        <taxon>Kitasatosporales</taxon>
        <taxon>Streptomycetaceae</taxon>
        <taxon>Streptomyces</taxon>
    </lineage>
</organism>
<evidence type="ECO:0000256" key="1">
    <source>
        <dbReference type="SAM" id="MobiDB-lite"/>
    </source>
</evidence>
<comment type="caution">
    <text evidence="2">The sequence shown here is derived from an EMBL/GenBank/DDBJ whole genome shotgun (WGS) entry which is preliminary data.</text>
</comment>
<dbReference type="Proteomes" id="UP000675554">
    <property type="component" value="Unassembled WGS sequence"/>
</dbReference>
<gene>
    <name evidence="2" type="ORF">KDA82_34125</name>
</gene>
<keyword evidence="3" id="KW-1185">Reference proteome</keyword>
<dbReference type="AlphaFoldDB" id="A0A8T4J009"/>
<feature type="region of interest" description="Disordered" evidence="1">
    <location>
        <begin position="129"/>
        <end position="165"/>
    </location>
</feature>
<dbReference type="EMBL" id="JAGSMN010001127">
    <property type="protein sequence ID" value="MBR7677936.1"/>
    <property type="molecule type" value="Genomic_DNA"/>
</dbReference>
<feature type="region of interest" description="Disordered" evidence="1">
    <location>
        <begin position="1"/>
        <end position="50"/>
    </location>
</feature>
<name>A0A8T4J009_9ACTN</name>
<evidence type="ECO:0000313" key="3">
    <source>
        <dbReference type="Proteomes" id="UP000675554"/>
    </source>
</evidence>
<feature type="compositionally biased region" description="Basic and acidic residues" evidence="1">
    <location>
        <begin position="138"/>
        <end position="165"/>
    </location>
</feature>
<feature type="compositionally biased region" description="Basic and acidic residues" evidence="1">
    <location>
        <begin position="1"/>
        <end position="11"/>
    </location>
</feature>
<feature type="compositionally biased region" description="Basic and acidic residues" evidence="1">
    <location>
        <begin position="34"/>
        <end position="49"/>
    </location>
</feature>
<reference evidence="2" key="1">
    <citation type="submission" date="2021-04" db="EMBL/GenBank/DDBJ databases">
        <title>Sequencing of actinobacteria type strains.</title>
        <authorList>
            <person name="Nguyen G.-S."/>
            <person name="Wentzel A."/>
        </authorList>
    </citation>
    <scope>NUCLEOTIDE SEQUENCE</scope>
    <source>
        <strain evidence="2">DSM 42095</strain>
    </source>
</reference>
<sequence length="165" mass="18773">MPEDEARKEAEVAEAGEAANEAEEMEATGGDPAPRVRPERPERPERDAETTAEIQFRVGRHIAELAERLDPDSFALFLKVMAGLNRAFAQHNQYVDIELTPEEQELCTPQFQRELVTLLEKTGIPSDRVTGFTLRTSRTCDRDRDRDRNSRRDPRPTARGHPHDP</sequence>
<evidence type="ECO:0000313" key="2">
    <source>
        <dbReference type="EMBL" id="MBR7677936.1"/>
    </source>
</evidence>